<evidence type="ECO:0000313" key="2">
    <source>
        <dbReference type="EMBL" id="MBB5064188.1"/>
    </source>
</evidence>
<dbReference type="AlphaFoldDB" id="A0A7W8E976"/>
<accession>A0A7W8E976</accession>
<comment type="caution">
    <text evidence="2">The sequence shown here is derived from an EMBL/GenBank/DDBJ whole genome shotgun (WGS) entry which is preliminary data.</text>
</comment>
<evidence type="ECO:0000313" key="3">
    <source>
        <dbReference type="Proteomes" id="UP000584867"/>
    </source>
</evidence>
<organism evidence="2 3">
    <name type="scientific">Granulicella mallensis</name>
    <dbReference type="NCBI Taxonomy" id="940614"/>
    <lineage>
        <taxon>Bacteria</taxon>
        <taxon>Pseudomonadati</taxon>
        <taxon>Acidobacteriota</taxon>
        <taxon>Terriglobia</taxon>
        <taxon>Terriglobales</taxon>
        <taxon>Acidobacteriaceae</taxon>
        <taxon>Granulicella</taxon>
    </lineage>
</organism>
<gene>
    <name evidence="2" type="ORF">HDF15_002539</name>
</gene>
<proteinExistence type="predicted"/>
<dbReference type="Proteomes" id="UP000584867">
    <property type="component" value="Unassembled WGS sequence"/>
</dbReference>
<feature type="compositionally biased region" description="Polar residues" evidence="1">
    <location>
        <begin position="33"/>
        <end position="49"/>
    </location>
</feature>
<name>A0A7W8E976_9BACT</name>
<reference evidence="2 3" key="1">
    <citation type="submission" date="2020-08" db="EMBL/GenBank/DDBJ databases">
        <title>Genomic Encyclopedia of Type Strains, Phase IV (KMG-V): Genome sequencing to study the core and pangenomes of soil and plant-associated prokaryotes.</title>
        <authorList>
            <person name="Whitman W."/>
        </authorList>
    </citation>
    <scope>NUCLEOTIDE SEQUENCE [LARGE SCALE GENOMIC DNA]</scope>
    <source>
        <strain evidence="2 3">X5P3</strain>
    </source>
</reference>
<feature type="region of interest" description="Disordered" evidence="1">
    <location>
        <begin position="28"/>
        <end position="49"/>
    </location>
</feature>
<protein>
    <submittedName>
        <fullName evidence="2">Formylmethanofuran dehydrogenase subunit A</fullName>
    </submittedName>
</protein>
<evidence type="ECO:0000256" key="1">
    <source>
        <dbReference type="SAM" id="MobiDB-lite"/>
    </source>
</evidence>
<sequence length="74" mass="7748">MDKKSGGSRVAKALLRSLDIHLHCNHLGGPPRQTLTPESTPDSSGISTFAGTGTSISQVTIGGRTMQLNARLAF</sequence>
<dbReference type="EMBL" id="JACHIO010000009">
    <property type="protein sequence ID" value="MBB5064188.1"/>
    <property type="molecule type" value="Genomic_DNA"/>
</dbReference>
<dbReference type="RefSeq" id="WP_184255862.1">
    <property type="nucleotide sequence ID" value="NZ_JACHIO010000009.1"/>
</dbReference>